<dbReference type="OrthoDB" id="9760689at2"/>
<organism evidence="1 2">
    <name type="scientific">Hydromonas duriensis</name>
    <dbReference type="NCBI Taxonomy" id="1527608"/>
    <lineage>
        <taxon>Bacteria</taxon>
        <taxon>Pseudomonadati</taxon>
        <taxon>Pseudomonadota</taxon>
        <taxon>Betaproteobacteria</taxon>
        <taxon>Burkholderiales</taxon>
        <taxon>Burkholderiaceae</taxon>
        <taxon>Hydromonas</taxon>
    </lineage>
</organism>
<sequence>MNSPNIPAALVHYVAQGLIERSVSIKILPTLMREISPAPLPKTYFVQAGLTATCAQWQLSDRANTSLPLLERLKSTVGIGFTRQTWAQLSTGAAHQPAAQLVFAPLVLDAAEDVLQALACLPAWFADDGVLLFATLAAGGLPELVNAQPEWLELLGHWPSIMDAGARLQDLRFGLPVLDVEAVPLSYSDFNTTWHDVTAFVPALRHMDTASAEPWKERLRHLFDNGLRDLSLQVLYGQVWQPTAPKSERTEHTVSLESLTAQLEHRRTFK</sequence>
<evidence type="ECO:0000313" key="2">
    <source>
        <dbReference type="Proteomes" id="UP000294480"/>
    </source>
</evidence>
<evidence type="ECO:0000313" key="1">
    <source>
        <dbReference type="EMBL" id="TDR32577.1"/>
    </source>
</evidence>
<comment type="caution">
    <text evidence="1">The sequence shown here is derived from an EMBL/GenBank/DDBJ whole genome shotgun (WGS) entry which is preliminary data.</text>
</comment>
<dbReference type="RefSeq" id="WP_133619124.1">
    <property type="nucleotide sequence ID" value="NZ_SNZE01000003.1"/>
</dbReference>
<dbReference type="Proteomes" id="UP000294480">
    <property type="component" value="Unassembled WGS sequence"/>
</dbReference>
<proteinExistence type="predicted"/>
<keyword evidence="2" id="KW-1185">Reference proteome</keyword>
<dbReference type="EMBL" id="SNZE01000003">
    <property type="protein sequence ID" value="TDR32577.1"/>
    <property type="molecule type" value="Genomic_DNA"/>
</dbReference>
<accession>A0A4R6YAI3</accession>
<gene>
    <name evidence="1" type="ORF">DFR44_10390</name>
</gene>
<protein>
    <submittedName>
        <fullName evidence="1">Uncharacterized protein</fullName>
    </submittedName>
</protein>
<dbReference type="AlphaFoldDB" id="A0A4R6YAI3"/>
<reference evidence="1 2" key="1">
    <citation type="submission" date="2019-03" db="EMBL/GenBank/DDBJ databases">
        <title>Genomic Encyclopedia of Type Strains, Phase IV (KMG-IV): sequencing the most valuable type-strain genomes for metagenomic binning, comparative biology and taxonomic classification.</title>
        <authorList>
            <person name="Goeker M."/>
        </authorList>
    </citation>
    <scope>NUCLEOTIDE SEQUENCE [LARGE SCALE GENOMIC DNA]</scope>
    <source>
        <strain evidence="1 2">DSM 102852</strain>
    </source>
</reference>
<name>A0A4R6YAI3_9BURK</name>